<keyword evidence="1" id="KW-0472">Membrane</keyword>
<keyword evidence="1" id="KW-1133">Transmembrane helix</keyword>
<proteinExistence type="predicted"/>
<keyword evidence="1" id="KW-0812">Transmembrane</keyword>
<sequence>MVGGHLLRTGYRHGVFATAALSALVAAMYTQSSFIYPVSETTYNSLPILSDAYINSHRFATGIIVLNAITCALTFLMSLVLDWHFAIRTPAYIEFVWVHELILFHDIKLRSSWQGYPHLILVFAP</sequence>
<comment type="caution">
    <text evidence="2">The sequence shown here is derived from an EMBL/GenBank/DDBJ whole genome shotgun (WGS) entry which is preliminary data.</text>
</comment>
<reference evidence="2" key="1">
    <citation type="submission" date="2021-01" db="EMBL/GenBank/DDBJ databases">
        <authorList>
            <person name="Kaushik A."/>
        </authorList>
    </citation>
    <scope>NUCLEOTIDE SEQUENCE</scope>
    <source>
        <strain evidence="2">AG5</strain>
    </source>
</reference>
<dbReference type="AlphaFoldDB" id="A0A8H3DZ88"/>
<dbReference type="Proteomes" id="UP000663827">
    <property type="component" value="Unassembled WGS sequence"/>
</dbReference>
<gene>
    <name evidence="2" type="ORF">RDB_LOCUS90169</name>
</gene>
<evidence type="ECO:0000313" key="3">
    <source>
        <dbReference type="Proteomes" id="UP000663827"/>
    </source>
</evidence>
<feature type="transmembrane region" description="Helical" evidence="1">
    <location>
        <begin position="15"/>
        <end position="39"/>
    </location>
</feature>
<organism evidence="2 3">
    <name type="scientific">Rhizoctonia solani</name>
    <dbReference type="NCBI Taxonomy" id="456999"/>
    <lineage>
        <taxon>Eukaryota</taxon>
        <taxon>Fungi</taxon>
        <taxon>Dikarya</taxon>
        <taxon>Basidiomycota</taxon>
        <taxon>Agaricomycotina</taxon>
        <taxon>Agaricomycetes</taxon>
        <taxon>Cantharellales</taxon>
        <taxon>Ceratobasidiaceae</taxon>
        <taxon>Rhizoctonia</taxon>
    </lineage>
</organism>
<feature type="transmembrane region" description="Helical" evidence="1">
    <location>
        <begin position="59"/>
        <end position="81"/>
    </location>
</feature>
<protein>
    <submittedName>
        <fullName evidence="2">Uncharacterized protein</fullName>
    </submittedName>
</protein>
<evidence type="ECO:0000313" key="2">
    <source>
        <dbReference type="EMBL" id="CAE7152666.1"/>
    </source>
</evidence>
<name>A0A8H3DZ88_9AGAM</name>
<dbReference type="EMBL" id="CAJNJQ010001855">
    <property type="protein sequence ID" value="CAE7152666.1"/>
    <property type="molecule type" value="Genomic_DNA"/>
</dbReference>
<evidence type="ECO:0000256" key="1">
    <source>
        <dbReference type="SAM" id="Phobius"/>
    </source>
</evidence>
<accession>A0A8H3DZ88</accession>